<dbReference type="EMBL" id="LT840185">
    <property type="protein sequence ID" value="SMF61342.1"/>
    <property type="molecule type" value="Genomic_DNA"/>
</dbReference>
<accession>A0A1X7FZ24</accession>
<dbReference type="Pfam" id="PF13661">
    <property type="entry name" value="2OG-FeII_Oxy_4"/>
    <property type="match status" value="1"/>
</dbReference>
<dbReference type="InterPro" id="IPR051842">
    <property type="entry name" value="uS12_prolyl_hydroxylase"/>
</dbReference>
<dbReference type="Proteomes" id="UP000192934">
    <property type="component" value="Chromosome I"/>
</dbReference>
<dbReference type="RefSeq" id="WP_085217217.1">
    <property type="nucleotide sequence ID" value="NZ_LT840185.1"/>
</dbReference>
<sequence>MSAIAIVPDPALDIAAAAERFAEAGRAQIDRVLAADCAEALRARLRDLPDWGKAWGVAGDGPHLARPGDTAPDDAQLGAAVAEGRLAYRYGLCPVSDAAGETWTDAIEPEALLAAFHDAAFLDLARAVTGIASLAAIDVQATLYEAGDFLSRHDDEGSDAGWRVAFVLNLTDGAWGPDCAGQLLFHDGDRIAEAFAPRFNSLALFRVPQDHSVSYVPPFAPVRRRYALSGWLKDRPC</sequence>
<dbReference type="PANTHER" id="PTHR12117">
    <property type="entry name" value="HISTONE ACETYLTRANSFERASE COMPLEX"/>
    <property type="match status" value="1"/>
</dbReference>
<dbReference type="STRING" id="941907.SAMN06295910_0327"/>
<name>A0A1X7FZ24_9SPHN</name>
<evidence type="ECO:0000313" key="2">
    <source>
        <dbReference type="EMBL" id="SMF61342.1"/>
    </source>
</evidence>
<gene>
    <name evidence="2" type="ORF">SAMN06295910_0327</name>
</gene>
<dbReference type="GO" id="GO:0006449">
    <property type="term" value="P:regulation of translational termination"/>
    <property type="evidence" value="ECO:0007669"/>
    <property type="project" value="TreeGrafter"/>
</dbReference>
<feature type="domain" description="Prolyl 3,4-dihydroxylase TPA1/OFD1 N-terminal" evidence="1">
    <location>
        <begin position="140"/>
        <end position="233"/>
    </location>
</feature>
<proteinExistence type="predicted"/>
<organism evidence="2 3">
    <name type="scientific">Allosphingosinicella indica</name>
    <dbReference type="NCBI Taxonomy" id="941907"/>
    <lineage>
        <taxon>Bacteria</taxon>
        <taxon>Pseudomonadati</taxon>
        <taxon>Pseudomonadota</taxon>
        <taxon>Alphaproteobacteria</taxon>
        <taxon>Sphingomonadales</taxon>
        <taxon>Sphingomonadaceae</taxon>
        <taxon>Allosphingosinicella</taxon>
    </lineage>
</organism>
<evidence type="ECO:0000259" key="1">
    <source>
        <dbReference type="Pfam" id="PF13661"/>
    </source>
</evidence>
<keyword evidence="3" id="KW-1185">Reference proteome</keyword>
<dbReference type="AlphaFoldDB" id="A0A1X7FZ24"/>
<dbReference type="OrthoDB" id="9783171at2"/>
<dbReference type="GO" id="GO:0031543">
    <property type="term" value="F:peptidyl-proline dioxygenase activity"/>
    <property type="evidence" value="ECO:0007669"/>
    <property type="project" value="TreeGrafter"/>
</dbReference>
<dbReference type="Gene3D" id="2.60.120.620">
    <property type="entry name" value="q2cbj1_9rhob like domain"/>
    <property type="match status" value="1"/>
</dbReference>
<dbReference type="InterPro" id="IPR039558">
    <property type="entry name" value="TPA1/OFD1_N"/>
</dbReference>
<protein>
    <submittedName>
        <fullName evidence="2">Proline 4-hydroxylase (Includes Rps23 Pro-64 3,4-dihydroxylase Tpa1), contains SM-20 domain</fullName>
    </submittedName>
</protein>
<evidence type="ECO:0000313" key="3">
    <source>
        <dbReference type="Proteomes" id="UP000192934"/>
    </source>
</evidence>
<dbReference type="PANTHER" id="PTHR12117:SF0">
    <property type="entry name" value="PROLYL 3-HYDROXYLASE OGFOD1"/>
    <property type="match status" value="1"/>
</dbReference>
<dbReference type="GO" id="GO:0005737">
    <property type="term" value="C:cytoplasm"/>
    <property type="evidence" value="ECO:0007669"/>
    <property type="project" value="TreeGrafter"/>
</dbReference>
<reference evidence="3" key="1">
    <citation type="submission" date="2017-04" db="EMBL/GenBank/DDBJ databases">
        <authorList>
            <person name="Varghese N."/>
            <person name="Submissions S."/>
        </authorList>
    </citation>
    <scope>NUCLEOTIDE SEQUENCE [LARGE SCALE GENOMIC DNA]</scope>
    <source>
        <strain evidence="3">Dd16</strain>
    </source>
</reference>